<gene>
    <name evidence="1" type="ORF">IJ22_18650</name>
</gene>
<proteinExistence type="predicted"/>
<accession>A0A0U2MWH0</accession>
<dbReference type="STRING" id="162209.IJ22_18650"/>
<sequence>MVKRKRYMNGLYIDGKLVVFTGTKWEELRKLAAEEIKNVY</sequence>
<evidence type="ECO:0000313" key="1">
    <source>
        <dbReference type="EMBL" id="ALS22239.1"/>
    </source>
</evidence>
<name>A0A0U2MWH0_9BACL</name>
<keyword evidence="2" id="KW-1185">Reference proteome</keyword>
<evidence type="ECO:0000313" key="2">
    <source>
        <dbReference type="Proteomes" id="UP000061660"/>
    </source>
</evidence>
<dbReference type="Proteomes" id="UP000061660">
    <property type="component" value="Chromosome"/>
</dbReference>
<reference evidence="1 2" key="2">
    <citation type="journal article" date="2016" name="Genome Announc.">
        <title>Complete Genome Sequences of Two Interactive Moderate Thermophiles, Paenibacillus napthalenovorans 32O-Y and Paenibacillus sp. 32O-W.</title>
        <authorList>
            <person name="Butler R.R.III."/>
            <person name="Wang J."/>
            <person name="Stark B.C."/>
            <person name="Pombert J.F."/>
        </authorList>
    </citation>
    <scope>NUCLEOTIDE SEQUENCE [LARGE SCALE GENOMIC DNA]</scope>
    <source>
        <strain evidence="1 2">32O-Y</strain>
    </source>
</reference>
<dbReference type="AlphaFoldDB" id="A0A0U2MWH0"/>
<protein>
    <submittedName>
        <fullName evidence="1">Uncharacterized protein</fullName>
    </submittedName>
</protein>
<dbReference type="PATRIC" id="fig|162209.4.peg.1976"/>
<reference evidence="2" key="1">
    <citation type="submission" date="2015-12" db="EMBL/GenBank/DDBJ databases">
        <title>Complete genome sequences of two moderately thermophilic Paenibacillus species.</title>
        <authorList>
            <person name="Butler R.III."/>
            <person name="Wang J."/>
            <person name="Stark B.C."/>
            <person name="Pombert J.-F."/>
        </authorList>
    </citation>
    <scope>NUCLEOTIDE SEQUENCE [LARGE SCALE GENOMIC DNA]</scope>
    <source>
        <strain evidence="2">32O-Y</strain>
    </source>
</reference>
<dbReference type="KEGG" id="pnp:IJ22_18650"/>
<organism evidence="1 2">
    <name type="scientific">Paenibacillus naphthalenovorans</name>
    <dbReference type="NCBI Taxonomy" id="162209"/>
    <lineage>
        <taxon>Bacteria</taxon>
        <taxon>Bacillati</taxon>
        <taxon>Bacillota</taxon>
        <taxon>Bacilli</taxon>
        <taxon>Bacillales</taxon>
        <taxon>Paenibacillaceae</taxon>
        <taxon>Paenibacillus</taxon>
    </lineage>
</organism>
<dbReference type="EMBL" id="CP013652">
    <property type="protein sequence ID" value="ALS22239.1"/>
    <property type="molecule type" value="Genomic_DNA"/>
</dbReference>
<dbReference type="RefSeq" id="WP_256380593.1">
    <property type="nucleotide sequence ID" value="NZ_CP013652.1"/>
</dbReference>